<dbReference type="EMBL" id="MN740330">
    <property type="protein sequence ID" value="QHU00848.1"/>
    <property type="molecule type" value="Genomic_DNA"/>
</dbReference>
<keyword evidence="2" id="KW-0812">Transmembrane</keyword>
<name>A0A6C0JA49_9ZZZZ</name>
<reference evidence="3" key="1">
    <citation type="journal article" date="2020" name="Nature">
        <title>Giant virus diversity and host interactions through global metagenomics.</title>
        <authorList>
            <person name="Schulz F."/>
            <person name="Roux S."/>
            <person name="Paez-Espino D."/>
            <person name="Jungbluth S."/>
            <person name="Walsh D.A."/>
            <person name="Denef V.J."/>
            <person name="McMahon K.D."/>
            <person name="Konstantinidis K.T."/>
            <person name="Eloe-Fadrosh E.A."/>
            <person name="Kyrpides N.C."/>
            <person name="Woyke T."/>
        </authorList>
    </citation>
    <scope>NUCLEOTIDE SEQUENCE</scope>
    <source>
        <strain evidence="3">GVMAG-M-3300025860-20</strain>
    </source>
</reference>
<feature type="transmembrane region" description="Helical" evidence="2">
    <location>
        <begin position="5"/>
        <end position="22"/>
    </location>
</feature>
<evidence type="ECO:0000256" key="2">
    <source>
        <dbReference type="SAM" id="Phobius"/>
    </source>
</evidence>
<evidence type="ECO:0000313" key="3">
    <source>
        <dbReference type="EMBL" id="QHU00848.1"/>
    </source>
</evidence>
<evidence type="ECO:0000256" key="1">
    <source>
        <dbReference type="SAM" id="MobiDB-lite"/>
    </source>
</evidence>
<dbReference type="AlphaFoldDB" id="A0A6C0JA49"/>
<keyword evidence="2" id="KW-0472">Membrane</keyword>
<protein>
    <submittedName>
        <fullName evidence="3">Uncharacterized protein</fullName>
    </submittedName>
</protein>
<organism evidence="3">
    <name type="scientific">viral metagenome</name>
    <dbReference type="NCBI Taxonomy" id="1070528"/>
    <lineage>
        <taxon>unclassified sequences</taxon>
        <taxon>metagenomes</taxon>
        <taxon>organismal metagenomes</taxon>
    </lineage>
</organism>
<keyword evidence="2" id="KW-1133">Transmembrane helix</keyword>
<accession>A0A6C0JA49</accession>
<proteinExistence type="predicted"/>
<feature type="region of interest" description="Disordered" evidence="1">
    <location>
        <begin position="79"/>
        <end position="108"/>
    </location>
</feature>
<sequence>MKVIITSVMFLILGIIIYWFAYHKTVPITQYGGSTIIDNADTTINESMICKKDLPPARKFYKKLYHSRDYGLNKKQHAKVIGPTPEPTRDHQSHPAPYPRQQRELDMPSLLDNNNKKEGNYYKSPSDMSKLEQLKFKEKAKFHNMTTIDYANWLMLFKENPENLSGFHRANLRIVLRGGKLVSTDLPQDQKLPNNASHEYTNTILKGETTNIPQPEYLGYLPYNYDEEAPGDKVHNRNLRHLDYINPDEPYKTWILTRKGTGKHKNEHNIPI</sequence>